<evidence type="ECO:0000313" key="6">
    <source>
        <dbReference type="Proteomes" id="UP000295636"/>
    </source>
</evidence>
<keyword evidence="2" id="KW-0238">DNA-binding</keyword>
<protein>
    <submittedName>
        <fullName evidence="5">GntR family transcriptional regulator</fullName>
    </submittedName>
</protein>
<dbReference type="Pfam" id="PF00392">
    <property type="entry name" value="GntR"/>
    <property type="match status" value="1"/>
</dbReference>
<feature type="domain" description="HTH gntR-type" evidence="4">
    <location>
        <begin position="34"/>
        <end position="100"/>
    </location>
</feature>
<dbReference type="InterPro" id="IPR036390">
    <property type="entry name" value="WH_DNA-bd_sf"/>
</dbReference>
<keyword evidence="6" id="KW-1185">Reference proteome</keyword>
<dbReference type="Proteomes" id="UP000295636">
    <property type="component" value="Unassembled WGS sequence"/>
</dbReference>
<dbReference type="InterPro" id="IPR036388">
    <property type="entry name" value="WH-like_DNA-bd_sf"/>
</dbReference>
<dbReference type="GO" id="GO:0003700">
    <property type="term" value="F:DNA-binding transcription factor activity"/>
    <property type="evidence" value="ECO:0007669"/>
    <property type="project" value="InterPro"/>
</dbReference>
<dbReference type="InterPro" id="IPR000524">
    <property type="entry name" value="Tscrpt_reg_HTH_GntR"/>
</dbReference>
<evidence type="ECO:0000256" key="2">
    <source>
        <dbReference type="ARBA" id="ARBA00023125"/>
    </source>
</evidence>
<evidence type="ECO:0000313" key="5">
    <source>
        <dbReference type="EMBL" id="TDG00781.1"/>
    </source>
</evidence>
<dbReference type="PANTHER" id="PTHR30146:SF109">
    <property type="entry name" value="HTH-TYPE TRANSCRIPTIONAL REGULATOR GALS"/>
    <property type="match status" value="1"/>
</dbReference>
<organism evidence="5 6">
    <name type="scientific">Paenibacillus piri</name>
    <dbReference type="NCBI Taxonomy" id="2547395"/>
    <lineage>
        <taxon>Bacteria</taxon>
        <taxon>Bacillati</taxon>
        <taxon>Bacillota</taxon>
        <taxon>Bacilli</taxon>
        <taxon>Bacillales</taxon>
        <taxon>Paenibacillaceae</taxon>
        <taxon>Paenibacillus</taxon>
    </lineage>
</organism>
<reference evidence="5 6" key="1">
    <citation type="submission" date="2019-03" db="EMBL/GenBank/DDBJ databases">
        <title>This is whole genome sequence of Paenibacillus sp MS74 strain.</title>
        <authorList>
            <person name="Trinh H.N."/>
        </authorList>
    </citation>
    <scope>NUCLEOTIDE SEQUENCE [LARGE SCALE GENOMIC DNA]</scope>
    <source>
        <strain evidence="5 6">MS74</strain>
    </source>
</reference>
<sequence>MENSSFIPYNNQYVRYKPVIQIIELEVTLMNVSSLRYMQVKEHLIRHIASLKPNDRLPSRTVLSETYQAARTTIERAVSELIGEGLLYARDGSGTYVSEANTGNALLEGNGVKTWGLLIPDILHYIYPGIVRGVGDVANNHDVNVIICNTDNEYEKQTKHINKLIESKVHGVIIVPAISGAIDLQPFYKLKESGIPFVFCHRMLEGIQAPRVISNNFYAGYIATKHLIASGCKKIAYISRPVYSASSDRYQGYVCALSEAGIPVRRDRILFESSFETDGEGYYSAQRILAGDDRPDGIFCFNDGIAKGAYDAAGEAGLKVGTDLGIAGCDDTNICGTLKPKLTSVKFQTYETGVQAARLLCDGTEDNQTIVQQPELIIRESSSVV</sequence>
<keyword evidence="1" id="KW-0805">Transcription regulation</keyword>
<dbReference type="OrthoDB" id="9815017at2"/>
<dbReference type="SUPFAM" id="SSF53822">
    <property type="entry name" value="Periplasmic binding protein-like I"/>
    <property type="match status" value="1"/>
</dbReference>
<accession>A0A4R5L0B2</accession>
<evidence type="ECO:0000259" key="4">
    <source>
        <dbReference type="PROSITE" id="PS50949"/>
    </source>
</evidence>
<keyword evidence="3" id="KW-0804">Transcription</keyword>
<dbReference type="InterPro" id="IPR046335">
    <property type="entry name" value="LacI/GalR-like_sensor"/>
</dbReference>
<dbReference type="SUPFAM" id="SSF46785">
    <property type="entry name" value="Winged helix' DNA-binding domain"/>
    <property type="match status" value="1"/>
</dbReference>
<dbReference type="AlphaFoldDB" id="A0A4R5L0B2"/>
<dbReference type="Pfam" id="PF13377">
    <property type="entry name" value="Peripla_BP_3"/>
    <property type="match status" value="1"/>
</dbReference>
<evidence type="ECO:0000256" key="3">
    <source>
        <dbReference type="ARBA" id="ARBA00023163"/>
    </source>
</evidence>
<dbReference type="PRINTS" id="PR00035">
    <property type="entry name" value="HTHGNTR"/>
</dbReference>
<dbReference type="CDD" id="cd06267">
    <property type="entry name" value="PBP1_LacI_sugar_binding-like"/>
    <property type="match status" value="1"/>
</dbReference>
<dbReference type="InterPro" id="IPR028082">
    <property type="entry name" value="Peripla_BP_I"/>
</dbReference>
<dbReference type="PANTHER" id="PTHR30146">
    <property type="entry name" value="LACI-RELATED TRANSCRIPTIONAL REPRESSOR"/>
    <property type="match status" value="1"/>
</dbReference>
<gene>
    <name evidence="5" type="ORF">E1757_03950</name>
</gene>
<proteinExistence type="predicted"/>
<dbReference type="Gene3D" id="3.40.50.2300">
    <property type="match status" value="2"/>
</dbReference>
<name>A0A4R5L0B2_9BACL</name>
<dbReference type="GO" id="GO:0000976">
    <property type="term" value="F:transcription cis-regulatory region binding"/>
    <property type="evidence" value="ECO:0007669"/>
    <property type="project" value="TreeGrafter"/>
</dbReference>
<comment type="caution">
    <text evidence="5">The sequence shown here is derived from an EMBL/GenBank/DDBJ whole genome shotgun (WGS) entry which is preliminary data.</text>
</comment>
<dbReference type="CDD" id="cd07377">
    <property type="entry name" value="WHTH_GntR"/>
    <property type="match status" value="1"/>
</dbReference>
<evidence type="ECO:0000256" key="1">
    <source>
        <dbReference type="ARBA" id="ARBA00023015"/>
    </source>
</evidence>
<dbReference type="PROSITE" id="PS50949">
    <property type="entry name" value="HTH_GNTR"/>
    <property type="match status" value="1"/>
</dbReference>
<dbReference type="SMART" id="SM00345">
    <property type="entry name" value="HTH_GNTR"/>
    <property type="match status" value="1"/>
</dbReference>
<dbReference type="Gene3D" id="1.10.10.10">
    <property type="entry name" value="Winged helix-like DNA-binding domain superfamily/Winged helix DNA-binding domain"/>
    <property type="match status" value="1"/>
</dbReference>
<dbReference type="EMBL" id="SMRT01000001">
    <property type="protein sequence ID" value="TDG00781.1"/>
    <property type="molecule type" value="Genomic_DNA"/>
</dbReference>